<keyword evidence="1" id="KW-0472">Membrane</keyword>
<keyword evidence="1" id="KW-1133">Transmembrane helix</keyword>
<protein>
    <submittedName>
        <fullName evidence="2">Uncharacterized protein</fullName>
    </submittedName>
</protein>
<evidence type="ECO:0000256" key="1">
    <source>
        <dbReference type="SAM" id="Phobius"/>
    </source>
</evidence>
<proteinExistence type="predicted"/>
<gene>
    <name evidence="2" type="ORF">FM038_012835</name>
</gene>
<keyword evidence="3" id="KW-1185">Reference proteome</keyword>
<feature type="transmembrane region" description="Helical" evidence="1">
    <location>
        <begin position="89"/>
        <end position="109"/>
    </location>
</feature>
<evidence type="ECO:0000313" key="2">
    <source>
        <dbReference type="EMBL" id="QPG58231.1"/>
    </source>
</evidence>
<keyword evidence="1" id="KW-0812">Transmembrane</keyword>
<dbReference type="Proteomes" id="UP000316416">
    <property type="component" value="Chromosome"/>
</dbReference>
<name>A0ABX6V6J4_9GAMM</name>
<organism evidence="2 3">
    <name type="scientific">Shewanella eurypsychrophilus</name>
    <dbReference type="NCBI Taxonomy" id="2593656"/>
    <lineage>
        <taxon>Bacteria</taxon>
        <taxon>Pseudomonadati</taxon>
        <taxon>Pseudomonadota</taxon>
        <taxon>Gammaproteobacteria</taxon>
        <taxon>Alteromonadales</taxon>
        <taxon>Shewanellaceae</taxon>
        <taxon>Shewanella</taxon>
    </lineage>
</organism>
<dbReference type="EMBL" id="CP045503">
    <property type="protein sequence ID" value="QPG58231.1"/>
    <property type="molecule type" value="Genomic_DNA"/>
</dbReference>
<reference evidence="2" key="1">
    <citation type="submission" date="2021-07" db="EMBL/GenBank/DDBJ databases">
        <title>Shewanella sp. YLB-07 whole genome sequence.</title>
        <authorList>
            <person name="Yu L."/>
        </authorList>
    </citation>
    <scope>NUCLEOTIDE SEQUENCE</scope>
    <source>
        <strain evidence="2">YLB-08</strain>
    </source>
</reference>
<evidence type="ECO:0000313" key="3">
    <source>
        <dbReference type="Proteomes" id="UP000316416"/>
    </source>
</evidence>
<feature type="transmembrane region" description="Helical" evidence="1">
    <location>
        <begin position="62"/>
        <end position="82"/>
    </location>
</feature>
<accession>A0ABX6V6J4</accession>
<dbReference type="RefSeq" id="WP_142871291.1">
    <property type="nucleotide sequence ID" value="NZ_CP045503.2"/>
</dbReference>
<sequence length="111" mass="12644">MKKVKIFQRLLAALSISGWSLAVYALLVFDKARPDRAIGYYLSKGSSVRLQWDPLATLQLEHIIWACAAISFVSLGFNYYFAHHSKMGYWFNIPLLLLSSLAAALYLRFIL</sequence>